<dbReference type="RefSeq" id="NP_001035298.1">
    <property type="nucleotide sequence ID" value="NM_001040208.1"/>
</dbReference>
<protein>
    <submittedName>
        <fullName evidence="3">OBP15</fullName>
    </submittedName>
    <submittedName>
        <fullName evidence="6">Odorant binding protein 15 precursor</fullName>
    </submittedName>
</protein>
<accession>Q1W639</accession>
<keyword evidence="1 2" id="KW-0732">Signal</keyword>
<evidence type="ECO:0000313" key="3">
    <source>
        <dbReference type="EMBL" id="ABD92647.1"/>
    </source>
</evidence>
<dbReference type="CDD" id="cd23992">
    <property type="entry name" value="PBP_GOBP"/>
    <property type="match status" value="1"/>
</dbReference>
<dbReference type="SMART" id="SM00708">
    <property type="entry name" value="PhBP"/>
    <property type="match status" value="1"/>
</dbReference>
<dbReference type="Gene3D" id="1.10.238.20">
    <property type="entry name" value="Pheromone/general odorant binding protein domain"/>
    <property type="match status" value="1"/>
</dbReference>
<organism evidence="3">
    <name type="scientific">Apis mellifera</name>
    <name type="common">Honeybee</name>
    <dbReference type="NCBI Taxonomy" id="7460"/>
    <lineage>
        <taxon>Eukaryota</taxon>
        <taxon>Metazoa</taxon>
        <taxon>Ecdysozoa</taxon>
        <taxon>Arthropoda</taxon>
        <taxon>Hexapoda</taxon>
        <taxon>Insecta</taxon>
        <taxon>Pterygota</taxon>
        <taxon>Neoptera</taxon>
        <taxon>Endopterygota</taxon>
        <taxon>Hymenoptera</taxon>
        <taxon>Apocrita</taxon>
        <taxon>Aculeata</taxon>
        <taxon>Apoidea</taxon>
        <taxon>Anthophila</taxon>
        <taxon>Apidae</taxon>
        <taxon>Apis</taxon>
    </lineage>
</organism>
<dbReference type="CTD" id="677664"/>
<dbReference type="KEGG" id="ame:677664"/>
<dbReference type="GeneID" id="677664"/>
<dbReference type="OrthoDB" id="7611472at2759"/>
<dbReference type="Proteomes" id="UP000005203">
    <property type="component" value="Linkage group LG15"/>
</dbReference>
<dbReference type="InterPro" id="IPR006170">
    <property type="entry name" value="PBP/GOBP"/>
</dbReference>
<sequence length="135" mass="15218">MKTILIISAICICVGALSIKDFQNAIRMGQSICMAKTGINKQIINDVNDGKINIEDENVQLYIECAMKKFSFVDKDGNFNEHVSREIAKIFLNENEINQLITECSAISDTNVHLKITKIFQCITKFKTINDILNS</sequence>
<dbReference type="EnsemblMetazoa" id="NM_001040208">
    <property type="protein sequence ID" value="NP_001035298"/>
    <property type="gene ID" value="GeneID_677664"/>
</dbReference>
<feature type="chain" id="PRO_5035544044" evidence="2 6">
    <location>
        <begin position="17"/>
        <end position="135"/>
    </location>
</feature>
<feature type="signal peptide" evidence="2">
    <location>
        <begin position="1"/>
        <end position="16"/>
    </location>
</feature>
<name>A0A8U1BZE2_APIME</name>
<evidence type="ECO:0000313" key="6">
    <source>
        <dbReference type="RefSeq" id="NP_001035298.1"/>
    </source>
</evidence>
<reference evidence="6" key="4">
    <citation type="submission" date="2025-04" db="UniProtKB">
        <authorList>
            <consortium name="RefSeq"/>
        </authorList>
    </citation>
    <scope>IDENTIFICATION</scope>
</reference>
<accession>A0A8B6WZ51</accession>
<proteinExistence type="evidence at transcript level"/>
<evidence type="ECO:0000313" key="4">
    <source>
        <dbReference type="EnsemblMetazoa" id="NP_001035298"/>
    </source>
</evidence>
<dbReference type="PANTHER" id="PTHR11857">
    <property type="entry name" value="ODORANT BINDING PROTEIN-RELATED"/>
    <property type="match status" value="1"/>
</dbReference>
<dbReference type="GO" id="GO:0005549">
    <property type="term" value="F:odorant binding"/>
    <property type="evidence" value="ECO:0007669"/>
    <property type="project" value="InterPro"/>
</dbReference>
<dbReference type="SUPFAM" id="SSF47565">
    <property type="entry name" value="Insect pheromone/odorant-binding proteins"/>
    <property type="match status" value="1"/>
</dbReference>
<dbReference type="InterPro" id="IPR036728">
    <property type="entry name" value="PBP_GOBP_sf"/>
</dbReference>
<evidence type="ECO:0000256" key="1">
    <source>
        <dbReference type="ARBA" id="ARBA00022729"/>
    </source>
</evidence>
<gene>
    <name evidence="4" type="primary">677664</name>
    <name evidence="6" type="synonym">Obp15</name>
</gene>
<reference evidence="6" key="2">
    <citation type="journal article" date="2014" name="BMC Genomics">
        <title>Finding the missing honey bee genes: lessons learned from a genome upgrade.</title>
        <authorList>
            <consortium name="HGSC production teams"/>
            <consortium name="Honey Bee Genome Sequencing Consortium"/>
            <person name="Elsik C.G."/>
            <person name="Worley K.C."/>
            <person name="Bennett A.K."/>
            <person name="Beye M."/>
            <person name="Camara F."/>
            <person name="Childers C.P."/>
            <person name="de Graaf D.C."/>
            <person name="Debyser G."/>
            <person name="Deng J."/>
            <person name="Devreese B."/>
            <person name="Elhaik E."/>
            <person name="Evans J.D."/>
            <person name="Foster L.J."/>
            <person name="Graur D."/>
            <person name="Guigo R."/>
            <person name="Hoff K.J."/>
            <person name="Holder M.E."/>
            <person name="Hudson M.E."/>
            <person name="Hunt G.J."/>
            <person name="Jiang H."/>
            <person name="Joshi V."/>
            <person name="Khetani R.S."/>
            <person name="Kosarev P."/>
            <person name="Kovar C.L."/>
            <person name="Ma J."/>
            <person name="Maleszka R."/>
            <person name="Moritz R.F."/>
            <person name="Munoz-Torres M.C."/>
            <person name="Murphy T.D."/>
            <person name="Muzny D.M."/>
            <person name="Newsham I.F."/>
            <person name="Reese J.T."/>
            <person name="Robertson H.M."/>
            <person name="Robinson G.E."/>
            <person name="Rueppell O."/>
            <person name="Solovyev V."/>
            <person name="Stanke M."/>
            <person name="Stolle E."/>
            <person name="Tsuruda J.M."/>
            <person name="Vaerenbergh M.V."/>
            <person name="Waterhouse R.M."/>
            <person name="Weaver D.B."/>
            <person name="Whitfield C.W."/>
            <person name="Wu Y."/>
            <person name="Zdobnov E.M."/>
            <person name="Zhang L."/>
            <person name="Zhu D."/>
            <person name="Gibbs R.A."/>
        </authorList>
    </citation>
    <scope>NUCLEOTIDE SEQUENCE</scope>
</reference>
<evidence type="ECO:0000256" key="2">
    <source>
        <dbReference type="SAM" id="SignalP"/>
    </source>
</evidence>
<dbReference type="GO" id="GO:0005615">
    <property type="term" value="C:extracellular space"/>
    <property type="evidence" value="ECO:0007669"/>
    <property type="project" value="TreeGrafter"/>
</dbReference>
<accession>A0A8U1BZE2</accession>
<dbReference type="Pfam" id="PF01395">
    <property type="entry name" value="PBP_GOBP"/>
    <property type="match status" value="1"/>
</dbReference>
<dbReference type="AlphaFoldDB" id="A0A8U1BZE2"/>
<dbReference type="GO" id="GO:0007608">
    <property type="term" value="P:sensory perception of smell"/>
    <property type="evidence" value="ECO:0007669"/>
    <property type="project" value="TreeGrafter"/>
</dbReference>
<dbReference type="EMBL" id="DQ435332">
    <property type="protein sequence ID" value="ABD92647.1"/>
    <property type="molecule type" value="mRNA"/>
</dbReference>
<reference evidence="4" key="3">
    <citation type="submission" date="2021-01" db="UniProtKB">
        <authorList>
            <consortium name="EnsemblMetazoa"/>
        </authorList>
    </citation>
    <scope>IDENTIFICATION</scope>
    <source>
        <strain evidence="4">DH4</strain>
    </source>
</reference>
<reference evidence="3 6" key="1">
    <citation type="journal article" date="2006" name="Genome Res.">
        <title>Function and evolution of a gene family encoding odorant binding-like proteins in a social insect, the honey bee (Apis mellifera).</title>
        <authorList>
            <person name="Foret S."/>
            <person name="Maleszka R."/>
        </authorList>
    </citation>
    <scope>NUCLEOTIDE SEQUENCE</scope>
</reference>
<keyword evidence="5" id="KW-1185">Reference proteome</keyword>
<evidence type="ECO:0000313" key="5">
    <source>
        <dbReference type="Proteomes" id="UP000005203"/>
    </source>
</evidence>